<feature type="transmembrane region" description="Helical" evidence="7">
    <location>
        <begin position="126"/>
        <end position="144"/>
    </location>
</feature>
<keyword evidence="4 7" id="KW-0812">Transmembrane</keyword>
<keyword evidence="3" id="KW-1003">Cell membrane</keyword>
<keyword evidence="7" id="KW-0997">Cell inner membrane</keyword>
<evidence type="ECO:0000256" key="5">
    <source>
        <dbReference type="ARBA" id="ARBA00022989"/>
    </source>
</evidence>
<organism evidence="9 10">
    <name type="scientific">Pacificitalea manganoxidans</name>
    <dbReference type="NCBI Taxonomy" id="1411902"/>
    <lineage>
        <taxon>Bacteria</taxon>
        <taxon>Pseudomonadati</taxon>
        <taxon>Pseudomonadota</taxon>
        <taxon>Alphaproteobacteria</taxon>
        <taxon>Rhodobacterales</taxon>
        <taxon>Paracoccaceae</taxon>
        <taxon>Pacificitalea</taxon>
    </lineage>
</organism>
<keyword evidence="5 7" id="KW-1133">Transmembrane helix</keyword>
<evidence type="ECO:0000256" key="2">
    <source>
        <dbReference type="ARBA" id="ARBA00022448"/>
    </source>
</evidence>
<dbReference type="Pfam" id="PF04290">
    <property type="entry name" value="DctQ"/>
    <property type="match status" value="1"/>
</dbReference>
<dbReference type="Proteomes" id="UP000219050">
    <property type="component" value="Chromosome"/>
</dbReference>
<evidence type="ECO:0000256" key="1">
    <source>
        <dbReference type="ARBA" id="ARBA00004651"/>
    </source>
</evidence>
<comment type="similarity">
    <text evidence="7">Belongs to the TRAP transporter small permease family.</text>
</comment>
<dbReference type="EMBL" id="CP021404">
    <property type="protein sequence ID" value="ATI41680.1"/>
    <property type="molecule type" value="Genomic_DNA"/>
</dbReference>
<sequence>MRALMHLDRAVAATLRMAVIILITLLFFLLLSSILLRLISVSMSGPLELVEFLIIWIVLLTTVSLWRDHELYKVTLIEDLMPGLTRFIQVIVEVLKLAFCALLIFHGAKYALAARELTSFWQFDKIYAYSALPICGALMLIYNIRDLCVSVRSVFIPTQP</sequence>
<evidence type="ECO:0000259" key="8">
    <source>
        <dbReference type="Pfam" id="PF04290"/>
    </source>
</evidence>
<dbReference type="GO" id="GO:0005886">
    <property type="term" value="C:plasma membrane"/>
    <property type="evidence" value="ECO:0007669"/>
    <property type="project" value="UniProtKB-SubCell"/>
</dbReference>
<accession>A0A291LYC7</accession>
<feature type="transmembrane region" description="Helical" evidence="7">
    <location>
        <begin position="48"/>
        <end position="67"/>
    </location>
</feature>
<feature type="domain" description="Tripartite ATP-independent periplasmic transporters DctQ component" evidence="8">
    <location>
        <begin position="28"/>
        <end position="151"/>
    </location>
</feature>
<evidence type="ECO:0000256" key="6">
    <source>
        <dbReference type="ARBA" id="ARBA00023136"/>
    </source>
</evidence>
<keyword evidence="2 7" id="KW-0813">Transport</keyword>
<keyword evidence="10" id="KW-1185">Reference proteome</keyword>
<evidence type="ECO:0000256" key="7">
    <source>
        <dbReference type="RuleBase" id="RU369079"/>
    </source>
</evidence>
<dbReference type="AlphaFoldDB" id="A0A291LYC7"/>
<dbReference type="GO" id="GO:0022857">
    <property type="term" value="F:transmembrane transporter activity"/>
    <property type="evidence" value="ECO:0007669"/>
    <property type="project" value="UniProtKB-UniRule"/>
</dbReference>
<evidence type="ECO:0000256" key="4">
    <source>
        <dbReference type="ARBA" id="ARBA00022692"/>
    </source>
</evidence>
<gene>
    <name evidence="9" type="ORF">CBW24_06485</name>
</gene>
<dbReference type="RefSeq" id="WP_097373058.1">
    <property type="nucleotide sequence ID" value="NZ_CP021404.1"/>
</dbReference>
<comment type="subcellular location">
    <subcellularLocation>
        <location evidence="7">Cell inner membrane</location>
        <topology evidence="7">Multi-pass membrane protein</topology>
    </subcellularLocation>
    <subcellularLocation>
        <location evidence="1">Cell membrane</location>
        <topology evidence="1">Multi-pass membrane protein</topology>
    </subcellularLocation>
</comment>
<name>A0A291LYC7_9RHOB</name>
<reference evidence="9 10" key="1">
    <citation type="submission" date="2017-05" db="EMBL/GenBank/DDBJ databases">
        <title>Comparative genomic and metabolic analysis of manganese-oxidizing mechanisms in Celeribater manganoxidans DY25T: its adaption to the environment of polymetallic nodule.</title>
        <authorList>
            <person name="Wang X."/>
        </authorList>
    </citation>
    <scope>NUCLEOTIDE SEQUENCE [LARGE SCALE GENOMIC DNA]</scope>
    <source>
        <strain evidence="9 10">DY25</strain>
    </source>
</reference>
<dbReference type="OrthoDB" id="4964541at2"/>
<evidence type="ECO:0000313" key="10">
    <source>
        <dbReference type="Proteomes" id="UP000219050"/>
    </source>
</evidence>
<protein>
    <recommendedName>
        <fullName evidence="7">TRAP transporter small permease protein</fullName>
    </recommendedName>
</protein>
<dbReference type="KEGG" id="cmag:CBW24_06485"/>
<comment type="function">
    <text evidence="7">Part of the tripartite ATP-independent periplasmic (TRAP) transport system.</text>
</comment>
<evidence type="ECO:0000313" key="9">
    <source>
        <dbReference type="EMBL" id="ATI41680.1"/>
    </source>
</evidence>
<feature type="transmembrane region" description="Helical" evidence="7">
    <location>
        <begin position="87"/>
        <end position="105"/>
    </location>
</feature>
<feature type="transmembrane region" description="Helical" evidence="7">
    <location>
        <begin position="15"/>
        <end position="36"/>
    </location>
</feature>
<keyword evidence="6 7" id="KW-0472">Membrane</keyword>
<evidence type="ECO:0000256" key="3">
    <source>
        <dbReference type="ARBA" id="ARBA00022475"/>
    </source>
</evidence>
<dbReference type="InterPro" id="IPR055348">
    <property type="entry name" value="DctQ"/>
</dbReference>
<comment type="subunit">
    <text evidence="7">The complex comprises the extracytoplasmic solute receptor protein and the two transmembrane proteins.</text>
</comment>
<proteinExistence type="inferred from homology"/>